<dbReference type="InterPro" id="IPR018513">
    <property type="entry name" value="Cell_synthase_bac"/>
</dbReference>
<accession>A0A7H4NUX5</accession>
<keyword evidence="6" id="KW-0973">c-di-GMP</keyword>
<gene>
    <name evidence="7" type="primary">bcsB_5</name>
    <name evidence="7" type="ORF">NCTC9149_00320</name>
</gene>
<comment type="subcellular location">
    <subcellularLocation>
        <location evidence="6">Cell inner membrane</location>
    </subcellularLocation>
    <subcellularLocation>
        <location evidence="1">Cell membrane</location>
        <topology evidence="1">Single-pass membrane protein</topology>
    </subcellularLocation>
</comment>
<evidence type="ECO:0000256" key="1">
    <source>
        <dbReference type="ARBA" id="ARBA00004162"/>
    </source>
</evidence>
<evidence type="ECO:0000313" key="7">
    <source>
        <dbReference type="EMBL" id="STW03990.1"/>
    </source>
</evidence>
<dbReference type="Proteomes" id="UP000254571">
    <property type="component" value="Unassembled WGS sequence"/>
</dbReference>
<dbReference type="AlphaFoldDB" id="A0A7H4NUX5"/>
<keyword evidence="4" id="KW-1133">Transmembrane helix</keyword>
<name>A0A7H4NUX5_9ENTR</name>
<dbReference type="PANTHER" id="PTHR39083:SF1">
    <property type="entry name" value="CYCLIC DI-GMP-BINDING PROTEIN"/>
    <property type="match status" value="1"/>
</dbReference>
<organism evidence="7 8">
    <name type="scientific">Klebsiella grimontii</name>
    <dbReference type="NCBI Taxonomy" id="2058152"/>
    <lineage>
        <taxon>Bacteria</taxon>
        <taxon>Pseudomonadati</taxon>
        <taxon>Pseudomonadota</taxon>
        <taxon>Gammaproteobacteria</taxon>
        <taxon>Enterobacterales</taxon>
        <taxon>Enterobacteriaceae</taxon>
        <taxon>Klebsiella/Raoultella group</taxon>
        <taxon>Klebsiella</taxon>
    </lineage>
</organism>
<sequence>MNKLILRLPVLQGLLDGKTEVTIPALRLGAMNQLRFDFQYMNPMPGGSIDNCITFQPVQNHVVIGDDSTIDFSKYYHFMAMPDLRVFANAGFPYSRMADLADTLVVVPKSPTEGQVATLLETAGGMARKPAWRPLTCA</sequence>
<dbReference type="EMBL" id="UGMX01000002">
    <property type="protein sequence ID" value="STW03990.1"/>
    <property type="molecule type" value="Genomic_DNA"/>
</dbReference>
<evidence type="ECO:0000256" key="4">
    <source>
        <dbReference type="ARBA" id="ARBA00022989"/>
    </source>
</evidence>
<evidence type="ECO:0000256" key="2">
    <source>
        <dbReference type="ARBA" id="ARBA00022475"/>
    </source>
</evidence>
<keyword evidence="3" id="KW-0812">Transmembrane</keyword>
<protein>
    <recommendedName>
        <fullName evidence="6">Cyclic di-GMP-binding protein</fullName>
    </recommendedName>
    <alternativeName>
        <fullName evidence="6">Cellulose synthase regulatory subunit</fullName>
    </alternativeName>
</protein>
<dbReference type="UniPathway" id="UPA00694"/>
<evidence type="ECO:0000256" key="6">
    <source>
        <dbReference type="RuleBase" id="RU365021"/>
    </source>
</evidence>
<evidence type="ECO:0000256" key="5">
    <source>
        <dbReference type="ARBA" id="ARBA00023136"/>
    </source>
</evidence>
<keyword evidence="2 6" id="KW-1003">Cell membrane</keyword>
<dbReference type="GO" id="GO:0030244">
    <property type="term" value="P:cellulose biosynthetic process"/>
    <property type="evidence" value="ECO:0007669"/>
    <property type="project" value="UniProtKB-KW"/>
</dbReference>
<comment type="pathway">
    <text evidence="6">Glycan metabolism; bacterial cellulose biosynthesis.</text>
</comment>
<dbReference type="PANTHER" id="PTHR39083">
    <property type="entry name" value="CYCLIC DI-GMP-BINDING PROTEIN"/>
    <property type="match status" value="1"/>
</dbReference>
<comment type="similarity">
    <text evidence="6">Belongs to the AcsB/BcsB family.</text>
</comment>
<comment type="caution">
    <text evidence="7">The sequence shown here is derived from an EMBL/GenBank/DDBJ whole genome shotgun (WGS) entry which is preliminary data.</text>
</comment>
<proteinExistence type="inferred from homology"/>
<comment type="subunit">
    <text evidence="6">Tightly associated with the cellulose synthase catalytic subunit.</text>
</comment>
<dbReference type="Pfam" id="PF03170">
    <property type="entry name" value="BcsB"/>
    <property type="match status" value="1"/>
</dbReference>
<keyword evidence="5" id="KW-0472">Membrane</keyword>
<evidence type="ECO:0000313" key="8">
    <source>
        <dbReference type="Proteomes" id="UP000254571"/>
    </source>
</evidence>
<dbReference type="GO" id="GO:0005886">
    <property type="term" value="C:plasma membrane"/>
    <property type="evidence" value="ECO:0007669"/>
    <property type="project" value="UniProtKB-SubCell"/>
</dbReference>
<comment type="function">
    <text evidence="6">Binds the cellulose synthase activator, bis-(3'-5') cyclic diguanylic acid (c-di-GMP).</text>
</comment>
<evidence type="ECO:0000256" key="3">
    <source>
        <dbReference type="ARBA" id="ARBA00022692"/>
    </source>
</evidence>
<keyword evidence="6" id="KW-0997">Cell inner membrane</keyword>
<keyword evidence="6" id="KW-0135">Cellulose biosynthesis</keyword>
<dbReference type="GO" id="GO:0006011">
    <property type="term" value="P:UDP-alpha-D-glucose metabolic process"/>
    <property type="evidence" value="ECO:0007669"/>
    <property type="project" value="InterPro"/>
</dbReference>
<reference evidence="7 8" key="1">
    <citation type="submission" date="2018-06" db="EMBL/GenBank/DDBJ databases">
        <authorList>
            <consortium name="Pathogen Informatics"/>
            <person name="Doyle S."/>
        </authorList>
    </citation>
    <scope>NUCLEOTIDE SEQUENCE [LARGE SCALE GENOMIC DNA]</scope>
    <source>
        <strain evidence="7 8">NCTC9149</strain>
    </source>
</reference>